<keyword evidence="6" id="KW-0067">ATP-binding</keyword>
<feature type="region of interest" description="Disordered" evidence="9">
    <location>
        <begin position="1"/>
        <end position="39"/>
    </location>
</feature>
<dbReference type="RefSeq" id="WP_155316550.1">
    <property type="nucleotide sequence ID" value="NZ_AP021874.1"/>
</dbReference>
<evidence type="ECO:0000313" key="11">
    <source>
        <dbReference type="EMBL" id="BBO68380.1"/>
    </source>
</evidence>
<dbReference type="Pfam" id="PF13614">
    <property type="entry name" value="AAA_31"/>
    <property type="match status" value="1"/>
</dbReference>
<feature type="compositionally biased region" description="Low complexity" evidence="9">
    <location>
        <begin position="24"/>
        <end position="39"/>
    </location>
</feature>
<keyword evidence="5" id="KW-0418">Kinase</keyword>
<keyword evidence="4" id="KW-0547">Nucleotide-binding</keyword>
<dbReference type="Proteomes" id="UP000427906">
    <property type="component" value="Chromosome"/>
</dbReference>
<evidence type="ECO:0000256" key="3">
    <source>
        <dbReference type="ARBA" id="ARBA00022679"/>
    </source>
</evidence>
<name>A0A5K7YJQ1_9BACT</name>
<organism evidence="11 12">
    <name type="scientific">Desulfosarcina alkanivorans</name>
    <dbReference type="NCBI Taxonomy" id="571177"/>
    <lineage>
        <taxon>Bacteria</taxon>
        <taxon>Pseudomonadati</taxon>
        <taxon>Thermodesulfobacteriota</taxon>
        <taxon>Desulfobacteria</taxon>
        <taxon>Desulfobacterales</taxon>
        <taxon>Desulfosarcinaceae</taxon>
        <taxon>Desulfosarcina</taxon>
    </lineage>
</organism>
<feature type="domain" description="AAA" evidence="10">
    <location>
        <begin position="103"/>
        <end position="219"/>
    </location>
</feature>
<accession>A0A5K7YJQ1</accession>
<evidence type="ECO:0000256" key="1">
    <source>
        <dbReference type="ARBA" id="ARBA00007316"/>
    </source>
</evidence>
<dbReference type="SUPFAM" id="SSF52540">
    <property type="entry name" value="P-loop containing nucleoside triphosphate hydrolases"/>
    <property type="match status" value="1"/>
</dbReference>
<dbReference type="InterPro" id="IPR005702">
    <property type="entry name" value="Wzc-like_C"/>
</dbReference>
<evidence type="ECO:0000256" key="6">
    <source>
        <dbReference type="ARBA" id="ARBA00022840"/>
    </source>
</evidence>
<keyword evidence="7" id="KW-0829">Tyrosine-protein kinase</keyword>
<dbReference type="InterPro" id="IPR050445">
    <property type="entry name" value="Bact_polysacc_biosynth/exp"/>
</dbReference>
<dbReference type="GO" id="GO:0004713">
    <property type="term" value="F:protein tyrosine kinase activity"/>
    <property type="evidence" value="ECO:0007669"/>
    <property type="project" value="TreeGrafter"/>
</dbReference>
<evidence type="ECO:0000256" key="2">
    <source>
        <dbReference type="ARBA" id="ARBA00011903"/>
    </source>
</evidence>
<keyword evidence="12" id="KW-1185">Reference proteome</keyword>
<comment type="similarity">
    <text evidence="1">Belongs to the CpsD/CapB family.</text>
</comment>
<dbReference type="GO" id="GO:0005886">
    <property type="term" value="C:plasma membrane"/>
    <property type="evidence" value="ECO:0007669"/>
    <property type="project" value="TreeGrafter"/>
</dbReference>
<dbReference type="CDD" id="cd05387">
    <property type="entry name" value="BY-kinase"/>
    <property type="match status" value="1"/>
</dbReference>
<sequence>MNLRKALDKAKRERAAQSGPVPAPAARQPAKAAATAAPAWQPPVYSESKTVSIDVETAVRNHCVALSADFPEVEYYKVLRTQLRHIGKKKDWNTMMVTSVSPGEGKTVTAINLSATFAREYSQTVLLVDADLQMQSIHRYLGYPSQVGLLDYLEGDVPLHDIIAWPGIEKFTLISGGRMIEDSSELMGSPRMQDLVTDLKTRYDDRYVIFDVPPVLGGADALAFAPLVDCIVLVIGEGITRQQDLKNALDLLPREKIAGFVLNRYNGATALYGRYGGRR</sequence>
<evidence type="ECO:0000256" key="7">
    <source>
        <dbReference type="ARBA" id="ARBA00023137"/>
    </source>
</evidence>
<evidence type="ECO:0000256" key="5">
    <source>
        <dbReference type="ARBA" id="ARBA00022777"/>
    </source>
</evidence>
<keyword evidence="3" id="KW-0808">Transferase</keyword>
<dbReference type="PANTHER" id="PTHR32309">
    <property type="entry name" value="TYROSINE-PROTEIN KINASE"/>
    <property type="match status" value="1"/>
</dbReference>
<evidence type="ECO:0000256" key="9">
    <source>
        <dbReference type="SAM" id="MobiDB-lite"/>
    </source>
</evidence>
<dbReference type="Gene3D" id="3.40.50.300">
    <property type="entry name" value="P-loop containing nucleotide triphosphate hydrolases"/>
    <property type="match status" value="1"/>
</dbReference>
<dbReference type="PANTHER" id="PTHR32309:SF13">
    <property type="entry name" value="FERRIC ENTEROBACTIN TRANSPORT PROTEIN FEPE"/>
    <property type="match status" value="1"/>
</dbReference>
<proteinExistence type="inferred from homology"/>
<dbReference type="EMBL" id="AP021874">
    <property type="protein sequence ID" value="BBO68380.1"/>
    <property type="molecule type" value="Genomic_DNA"/>
</dbReference>
<evidence type="ECO:0000256" key="4">
    <source>
        <dbReference type="ARBA" id="ARBA00022741"/>
    </source>
</evidence>
<feature type="compositionally biased region" description="Basic and acidic residues" evidence="9">
    <location>
        <begin position="1"/>
        <end position="15"/>
    </location>
</feature>
<evidence type="ECO:0000259" key="10">
    <source>
        <dbReference type="Pfam" id="PF13614"/>
    </source>
</evidence>
<dbReference type="OrthoDB" id="9812433at2"/>
<dbReference type="AlphaFoldDB" id="A0A5K7YJQ1"/>
<dbReference type="EC" id="2.7.10.2" evidence="2"/>
<reference evidence="11 12" key="1">
    <citation type="submission" date="2019-11" db="EMBL/GenBank/DDBJ databases">
        <title>Comparative genomics of hydrocarbon-degrading Desulfosarcina strains.</title>
        <authorList>
            <person name="Watanabe M."/>
            <person name="Kojima H."/>
            <person name="Fukui M."/>
        </authorList>
    </citation>
    <scope>NUCLEOTIDE SEQUENCE [LARGE SCALE GENOMIC DNA]</scope>
    <source>
        <strain evidence="11 12">PL12</strain>
    </source>
</reference>
<comment type="catalytic activity">
    <reaction evidence="8">
        <text>L-tyrosyl-[protein] + ATP = O-phospho-L-tyrosyl-[protein] + ADP + H(+)</text>
        <dbReference type="Rhea" id="RHEA:10596"/>
        <dbReference type="Rhea" id="RHEA-COMP:10136"/>
        <dbReference type="Rhea" id="RHEA-COMP:20101"/>
        <dbReference type="ChEBI" id="CHEBI:15378"/>
        <dbReference type="ChEBI" id="CHEBI:30616"/>
        <dbReference type="ChEBI" id="CHEBI:46858"/>
        <dbReference type="ChEBI" id="CHEBI:61978"/>
        <dbReference type="ChEBI" id="CHEBI:456216"/>
        <dbReference type="EC" id="2.7.10.2"/>
    </reaction>
</comment>
<dbReference type="KEGG" id="dalk:DSCA_23100"/>
<evidence type="ECO:0000313" key="12">
    <source>
        <dbReference type="Proteomes" id="UP000427906"/>
    </source>
</evidence>
<gene>
    <name evidence="11" type="ORF">DSCA_23100</name>
</gene>
<dbReference type="InterPro" id="IPR027417">
    <property type="entry name" value="P-loop_NTPase"/>
</dbReference>
<protein>
    <recommendedName>
        <fullName evidence="2">non-specific protein-tyrosine kinase</fullName>
        <ecNumber evidence="2">2.7.10.2</ecNumber>
    </recommendedName>
</protein>
<dbReference type="InterPro" id="IPR025669">
    <property type="entry name" value="AAA_dom"/>
</dbReference>
<evidence type="ECO:0000256" key="8">
    <source>
        <dbReference type="ARBA" id="ARBA00051245"/>
    </source>
</evidence>